<sequence length="291" mass="30934">MSIILITGCSTGLGYATAEHLARAGHTVYATMRNPQRAPELSQLAQRDGLPITVLPMDVDSDDSVRQTVADVVAQAGQIDVLVNNAGIGPVGPVEERPLSEFAAIMQTNYFGTLRCIQAVLPGMRERRSGCIVNVSSVAGKVFSAYHSAYCASKAAVEALSECLAGEVAPFGIRVALVQPGVIDTPIIDKMGDALAHTNYPNQIRLVAYLRASRDNHAPALLVAEVIEAIITGKHTELRAPVGPDAAPLLGWRASLPDEHWIGVSFLDEDAWVAGMAEFGVNVRPYLNAVA</sequence>
<dbReference type="InterPro" id="IPR036291">
    <property type="entry name" value="NAD(P)-bd_dom_sf"/>
</dbReference>
<protein>
    <submittedName>
        <fullName evidence="5">Short-chain dehydrogenase</fullName>
    </submittedName>
</protein>
<keyword evidence="2" id="KW-0560">Oxidoreductase</keyword>
<dbReference type="CDD" id="cd05374">
    <property type="entry name" value="17beta-HSD-like_SDR_c"/>
    <property type="match status" value="1"/>
</dbReference>
<evidence type="ECO:0000313" key="6">
    <source>
        <dbReference type="Proteomes" id="UP000187941"/>
    </source>
</evidence>
<evidence type="ECO:0000313" key="5">
    <source>
        <dbReference type="EMBL" id="AQG78525.1"/>
    </source>
</evidence>
<dbReference type="InterPro" id="IPR020904">
    <property type="entry name" value="Sc_DH/Rdtase_CS"/>
</dbReference>
<proteinExistence type="inferred from homology"/>
<dbReference type="InterPro" id="IPR057326">
    <property type="entry name" value="KR_dom"/>
</dbReference>
<feature type="domain" description="Ketoreductase" evidence="4">
    <location>
        <begin position="2"/>
        <end position="186"/>
    </location>
</feature>
<accession>A0A1P9WT11</accession>
<dbReference type="FunFam" id="3.40.50.720:FF:000084">
    <property type="entry name" value="Short-chain dehydrogenase reductase"/>
    <property type="match status" value="1"/>
</dbReference>
<reference evidence="5 6" key="1">
    <citation type="submission" date="2016-01" db="EMBL/GenBank/DDBJ databases">
        <authorList>
            <person name="Oliw E.H."/>
        </authorList>
    </citation>
    <scope>NUCLEOTIDE SEQUENCE [LARGE SCALE GENOMIC DNA]</scope>
    <source>
        <strain evidence="5 6">DY10</strain>
    </source>
</reference>
<dbReference type="PRINTS" id="PR00080">
    <property type="entry name" value="SDRFAMILY"/>
</dbReference>
<name>A0A1P9WT11_9BACT</name>
<evidence type="ECO:0000259" key="4">
    <source>
        <dbReference type="SMART" id="SM00822"/>
    </source>
</evidence>
<dbReference type="Gene3D" id="3.40.50.720">
    <property type="entry name" value="NAD(P)-binding Rossmann-like Domain"/>
    <property type="match status" value="1"/>
</dbReference>
<dbReference type="SUPFAM" id="SSF51735">
    <property type="entry name" value="NAD(P)-binding Rossmann-fold domains"/>
    <property type="match status" value="1"/>
</dbReference>
<organism evidence="5 6">
    <name type="scientific">Spirosoma montaniterrae</name>
    <dbReference type="NCBI Taxonomy" id="1178516"/>
    <lineage>
        <taxon>Bacteria</taxon>
        <taxon>Pseudomonadati</taxon>
        <taxon>Bacteroidota</taxon>
        <taxon>Cytophagia</taxon>
        <taxon>Cytophagales</taxon>
        <taxon>Cytophagaceae</taxon>
        <taxon>Spirosoma</taxon>
    </lineage>
</organism>
<dbReference type="PROSITE" id="PS00061">
    <property type="entry name" value="ADH_SHORT"/>
    <property type="match status" value="1"/>
</dbReference>
<dbReference type="Pfam" id="PF00106">
    <property type="entry name" value="adh_short"/>
    <property type="match status" value="1"/>
</dbReference>
<gene>
    <name evidence="5" type="ORF">AWR27_03715</name>
</gene>
<dbReference type="PANTHER" id="PTHR43391:SF86">
    <property type="entry name" value="SHORT-CHAIN DEHYDROGENASE_REDUCTASE FAMILY PROTEIN"/>
    <property type="match status" value="1"/>
</dbReference>
<keyword evidence="6" id="KW-1185">Reference proteome</keyword>
<dbReference type="OrthoDB" id="9786056at2"/>
<dbReference type="AlphaFoldDB" id="A0A1P9WT11"/>
<evidence type="ECO:0000256" key="2">
    <source>
        <dbReference type="ARBA" id="ARBA00023002"/>
    </source>
</evidence>
<dbReference type="Proteomes" id="UP000187941">
    <property type="component" value="Chromosome"/>
</dbReference>
<dbReference type="EMBL" id="CP014263">
    <property type="protein sequence ID" value="AQG78525.1"/>
    <property type="molecule type" value="Genomic_DNA"/>
</dbReference>
<dbReference type="KEGG" id="smon:AWR27_03715"/>
<dbReference type="STRING" id="1178516.AWR27_03715"/>
<dbReference type="GO" id="GO:0016491">
    <property type="term" value="F:oxidoreductase activity"/>
    <property type="evidence" value="ECO:0007669"/>
    <property type="project" value="UniProtKB-KW"/>
</dbReference>
<dbReference type="PRINTS" id="PR00081">
    <property type="entry name" value="GDHRDH"/>
</dbReference>
<comment type="similarity">
    <text evidence="1 3">Belongs to the short-chain dehydrogenases/reductases (SDR) family.</text>
</comment>
<evidence type="ECO:0000256" key="1">
    <source>
        <dbReference type="ARBA" id="ARBA00006484"/>
    </source>
</evidence>
<dbReference type="InterPro" id="IPR002347">
    <property type="entry name" value="SDR_fam"/>
</dbReference>
<evidence type="ECO:0000256" key="3">
    <source>
        <dbReference type="RuleBase" id="RU000363"/>
    </source>
</evidence>
<dbReference type="PANTHER" id="PTHR43391">
    <property type="entry name" value="RETINOL DEHYDROGENASE-RELATED"/>
    <property type="match status" value="1"/>
</dbReference>
<dbReference type="GO" id="GO:0005829">
    <property type="term" value="C:cytosol"/>
    <property type="evidence" value="ECO:0007669"/>
    <property type="project" value="TreeGrafter"/>
</dbReference>
<dbReference type="SMART" id="SM00822">
    <property type="entry name" value="PKS_KR"/>
    <property type="match status" value="1"/>
</dbReference>
<dbReference type="RefSeq" id="WP_077129964.1">
    <property type="nucleotide sequence ID" value="NZ_CP014263.1"/>
</dbReference>